<dbReference type="AlphaFoldDB" id="A0A835DK08"/>
<evidence type="ECO:0000256" key="2">
    <source>
        <dbReference type="ARBA" id="ARBA00022737"/>
    </source>
</evidence>
<dbReference type="InterPro" id="IPR001005">
    <property type="entry name" value="SANT/Myb"/>
</dbReference>
<dbReference type="GO" id="GO:0005634">
    <property type="term" value="C:nucleus"/>
    <property type="evidence" value="ECO:0007669"/>
    <property type="project" value="UniProtKB-SubCell"/>
</dbReference>
<keyword evidence="5" id="KW-0804">Transcription</keyword>
<dbReference type="GO" id="GO:0003700">
    <property type="term" value="F:DNA-binding transcription factor activity"/>
    <property type="evidence" value="ECO:0007669"/>
    <property type="project" value="InterPro"/>
</dbReference>
<dbReference type="OrthoDB" id="2143914at2759"/>
<feature type="domain" description="Myb-like" evidence="8">
    <location>
        <begin position="5"/>
        <end position="38"/>
    </location>
</feature>
<evidence type="ECO:0000256" key="7">
    <source>
        <dbReference type="SAM" id="MobiDB-lite"/>
    </source>
</evidence>
<dbReference type="Pfam" id="PF00249">
    <property type="entry name" value="Myb_DNA-binding"/>
    <property type="match status" value="1"/>
</dbReference>
<dbReference type="CDD" id="cd00167">
    <property type="entry name" value="SANT"/>
    <property type="match status" value="1"/>
</dbReference>
<dbReference type="PANTHER" id="PTHR45675">
    <property type="entry name" value="MYB TRANSCRIPTION FACTOR-RELATED-RELATED"/>
    <property type="match status" value="1"/>
</dbReference>
<feature type="domain" description="HTH myb-type" evidence="9">
    <location>
        <begin position="5"/>
        <end position="41"/>
    </location>
</feature>
<dbReference type="EMBL" id="JABCRI010000007">
    <property type="protein sequence ID" value="KAF8402844.1"/>
    <property type="molecule type" value="Genomic_DNA"/>
</dbReference>
<evidence type="ECO:0000256" key="5">
    <source>
        <dbReference type="ARBA" id="ARBA00023163"/>
    </source>
</evidence>
<proteinExistence type="predicted"/>
<keyword evidence="6" id="KW-0539">Nucleus</keyword>
<comment type="subcellular location">
    <subcellularLocation>
        <location evidence="1">Nucleus</location>
    </subcellularLocation>
</comment>
<evidence type="ECO:0000256" key="6">
    <source>
        <dbReference type="ARBA" id="ARBA00023242"/>
    </source>
</evidence>
<evidence type="ECO:0000259" key="8">
    <source>
        <dbReference type="PROSITE" id="PS50090"/>
    </source>
</evidence>
<dbReference type="GO" id="GO:0043565">
    <property type="term" value="F:sequence-specific DNA binding"/>
    <property type="evidence" value="ECO:0007669"/>
    <property type="project" value="InterPro"/>
</dbReference>
<reference evidence="10 11" key="1">
    <citation type="submission" date="2020-04" db="EMBL/GenBank/DDBJ databases">
        <title>Plant Genome Project.</title>
        <authorList>
            <person name="Zhang R.-G."/>
        </authorList>
    </citation>
    <scope>NUCLEOTIDE SEQUENCE [LARGE SCALE GENOMIC DNA]</scope>
    <source>
        <strain evidence="10">YNK0</strain>
        <tissue evidence="10">Leaf</tissue>
    </source>
</reference>
<dbReference type="SUPFAM" id="SSF46689">
    <property type="entry name" value="Homeodomain-like"/>
    <property type="match status" value="1"/>
</dbReference>
<dbReference type="OMA" id="LWKMDED"/>
<sequence length="175" mass="19770">MKMVHDEIRKGPWTEQEDLQLACFVSLFGERRWDFIAKVSGLKVAGDTASSQSGNNHVVDSLPNTQIKEGSLHDKECPGIDLSVRGGESEEEEEAAKGYSMDQIWKEIASLEDESSREVYDKYREDGGNFSYSPMGPSLWDYCADSLWRMEGEEIKMLLPMADHFVSCYEHTTAS</sequence>
<dbReference type="InterPro" id="IPR017930">
    <property type="entry name" value="Myb_dom"/>
</dbReference>
<dbReference type="InterPro" id="IPR009057">
    <property type="entry name" value="Homeodomain-like_sf"/>
</dbReference>
<dbReference type="PROSITE" id="PS51294">
    <property type="entry name" value="HTH_MYB"/>
    <property type="match status" value="1"/>
</dbReference>
<evidence type="ECO:0000313" key="11">
    <source>
        <dbReference type="Proteomes" id="UP000655225"/>
    </source>
</evidence>
<dbReference type="PANTHER" id="PTHR45675:SF122">
    <property type="entry name" value="MYB-RELATED PROTEIN MYBAS1"/>
    <property type="match status" value="1"/>
</dbReference>
<name>A0A835DK08_TETSI</name>
<evidence type="ECO:0000256" key="3">
    <source>
        <dbReference type="ARBA" id="ARBA00023015"/>
    </source>
</evidence>
<dbReference type="Gene3D" id="1.10.10.60">
    <property type="entry name" value="Homeodomain-like"/>
    <property type="match status" value="1"/>
</dbReference>
<evidence type="ECO:0000313" key="10">
    <source>
        <dbReference type="EMBL" id="KAF8402844.1"/>
    </source>
</evidence>
<comment type="caution">
    <text evidence="10">The sequence shown here is derived from an EMBL/GenBank/DDBJ whole genome shotgun (WGS) entry which is preliminary data.</text>
</comment>
<keyword evidence="3" id="KW-0805">Transcription regulation</keyword>
<evidence type="ECO:0000256" key="1">
    <source>
        <dbReference type="ARBA" id="ARBA00004123"/>
    </source>
</evidence>
<dbReference type="PROSITE" id="PS50090">
    <property type="entry name" value="MYB_LIKE"/>
    <property type="match status" value="1"/>
</dbReference>
<keyword evidence="2" id="KW-0677">Repeat</keyword>
<evidence type="ECO:0000256" key="4">
    <source>
        <dbReference type="ARBA" id="ARBA00023125"/>
    </source>
</evidence>
<feature type="region of interest" description="Disordered" evidence="7">
    <location>
        <begin position="78"/>
        <end position="98"/>
    </location>
</feature>
<evidence type="ECO:0000259" key="9">
    <source>
        <dbReference type="PROSITE" id="PS51294"/>
    </source>
</evidence>
<gene>
    <name evidence="10" type="ORF">HHK36_010935</name>
</gene>
<keyword evidence="11" id="KW-1185">Reference proteome</keyword>
<organism evidence="10 11">
    <name type="scientific">Tetracentron sinense</name>
    <name type="common">Spur-leaf</name>
    <dbReference type="NCBI Taxonomy" id="13715"/>
    <lineage>
        <taxon>Eukaryota</taxon>
        <taxon>Viridiplantae</taxon>
        <taxon>Streptophyta</taxon>
        <taxon>Embryophyta</taxon>
        <taxon>Tracheophyta</taxon>
        <taxon>Spermatophyta</taxon>
        <taxon>Magnoliopsida</taxon>
        <taxon>Trochodendrales</taxon>
        <taxon>Trochodendraceae</taxon>
        <taxon>Tetracentron</taxon>
    </lineage>
</organism>
<dbReference type="Proteomes" id="UP000655225">
    <property type="component" value="Unassembled WGS sequence"/>
</dbReference>
<protein>
    <submittedName>
        <fullName evidence="10">Uncharacterized protein</fullName>
    </submittedName>
</protein>
<keyword evidence="4" id="KW-0238">DNA-binding</keyword>
<accession>A0A835DK08</accession>
<dbReference type="InterPro" id="IPR044676">
    <property type="entry name" value="EOBI/EOBII-like_plant"/>
</dbReference>